<keyword evidence="3" id="KW-0645">Protease</keyword>
<protein>
    <submittedName>
        <fullName evidence="3">D-alanyl-D-alanine carboxypeptidase family protein</fullName>
    </submittedName>
</protein>
<keyword evidence="3" id="KW-0121">Carboxypeptidase</keyword>
<evidence type="ECO:0000313" key="3">
    <source>
        <dbReference type="EMBL" id="MCJ2542344.1"/>
    </source>
</evidence>
<comment type="caution">
    <text evidence="3">The sequence shown here is derived from an EMBL/GenBank/DDBJ whole genome shotgun (WGS) entry which is preliminary data.</text>
</comment>
<feature type="domain" description="D-alanyl-D-alanine carboxypeptidase-like core" evidence="2">
    <location>
        <begin position="110"/>
        <end position="240"/>
    </location>
</feature>
<keyword evidence="1" id="KW-0472">Membrane</keyword>
<evidence type="ECO:0000313" key="4">
    <source>
        <dbReference type="Proteomes" id="UP000830835"/>
    </source>
</evidence>
<sequence length="250" mass="28246">MNDDIPVARRQPTQAGRKQGLGFSWRLWLRLGLGLLLLGILSWVGWGLWELWDSSKMVDPVAVEAPIQSIFPLPQPTLQDSRVSLLGHFAYAEAPLDSLQAVGSYHGREIHLRQAAAESYRRMNEAAQAAGIRLVPISGFRSIADQEFLFFQLAQSRALRPEERAAVSAPPGYSEHHTGYAIDIGDAGFPQFDTKEEFETTPAFRWLESHAARFGFELSFPRGNPQGVSYEPWHWRFVGDRDSLETFYTR</sequence>
<dbReference type="PANTHER" id="PTHR34385:SF1">
    <property type="entry name" value="PEPTIDOGLYCAN L-ALANYL-D-GLUTAMATE ENDOPEPTIDASE CWLK"/>
    <property type="match status" value="1"/>
</dbReference>
<dbReference type="CDD" id="cd14852">
    <property type="entry name" value="LD-carboxypeptidase"/>
    <property type="match status" value="1"/>
</dbReference>
<keyword evidence="3" id="KW-0378">Hydrolase</keyword>
<organism evidence="3 4">
    <name type="scientific">Thermostichus vulcanus str. 'Rupite'</name>
    <dbReference type="NCBI Taxonomy" id="2813851"/>
    <lineage>
        <taxon>Bacteria</taxon>
        <taxon>Bacillati</taxon>
        <taxon>Cyanobacteriota</taxon>
        <taxon>Cyanophyceae</taxon>
        <taxon>Thermostichales</taxon>
        <taxon>Thermostichaceae</taxon>
        <taxon>Thermostichus</taxon>
    </lineage>
</organism>
<evidence type="ECO:0000259" key="2">
    <source>
        <dbReference type="Pfam" id="PF02557"/>
    </source>
</evidence>
<keyword evidence="1" id="KW-1133">Transmembrane helix</keyword>
<dbReference type="Proteomes" id="UP000830835">
    <property type="component" value="Unassembled WGS sequence"/>
</dbReference>
<dbReference type="PANTHER" id="PTHR34385">
    <property type="entry name" value="D-ALANYL-D-ALANINE CARBOXYPEPTIDASE"/>
    <property type="match status" value="1"/>
</dbReference>
<evidence type="ECO:0000256" key="1">
    <source>
        <dbReference type="SAM" id="Phobius"/>
    </source>
</evidence>
<dbReference type="SUPFAM" id="SSF55166">
    <property type="entry name" value="Hedgehog/DD-peptidase"/>
    <property type="match status" value="1"/>
</dbReference>
<gene>
    <name evidence="3" type="ORF">JX360_05390</name>
</gene>
<keyword evidence="4" id="KW-1185">Reference proteome</keyword>
<dbReference type="EMBL" id="JAFIRA010000009">
    <property type="protein sequence ID" value="MCJ2542344.1"/>
    <property type="molecule type" value="Genomic_DNA"/>
</dbReference>
<dbReference type="Gene3D" id="3.30.1380.10">
    <property type="match status" value="1"/>
</dbReference>
<accession>A0ABT0C987</accession>
<name>A0ABT0C987_THEVL</name>
<feature type="transmembrane region" description="Helical" evidence="1">
    <location>
        <begin position="27"/>
        <end position="49"/>
    </location>
</feature>
<dbReference type="Pfam" id="PF02557">
    <property type="entry name" value="VanY"/>
    <property type="match status" value="1"/>
</dbReference>
<dbReference type="InterPro" id="IPR003709">
    <property type="entry name" value="VanY-like_core_dom"/>
</dbReference>
<dbReference type="InterPro" id="IPR009045">
    <property type="entry name" value="Zn_M74/Hedgehog-like"/>
</dbReference>
<keyword evidence="1" id="KW-0812">Transmembrane</keyword>
<reference evidence="3" key="1">
    <citation type="submission" date="2021-02" db="EMBL/GenBank/DDBJ databases">
        <title>The CRISPR/cas machinery reduction and long-range gene transfer in the hot spring cyanobacterium Synechococcus.</title>
        <authorList>
            <person name="Dvorak P."/>
            <person name="Jahodarova E."/>
            <person name="Hasler P."/>
            <person name="Poulickova A."/>
        </authorList>
    </citation>
    <scope>NUCLEOTIDE SEQUENCE</scope>
    <source>
        <strain evidence="3">Rupite</strain>
    </source>
</reference>
<dbReference type="InterPro" id="IPR052179">
    <property type="entry name" value="DD-CPase-like"/>
</dbReference>
<dbReference type="RefSeq" id="WP_244349575.1">
    <property type="nucleotide sequence ID" value="NZ_JAFIRA010000009.1"/>
</dbReference>
<proteinExistence type="predicted"/>
<dbReference type="GO" id="GO:0004180">
    <property type="term" value="F:carboxypeptidase activity"/>
    <property type="evidence" value="ECO:0007669"/>
    <property type="project" value="UniProtKB-KW"/>
</dbReference>
<dbReference type="InterPro" id="IPR058193">
    <property type="entry name" value="VanY/YodJ_core_dom"/>
</dbReference>